<evidence type="ECO:0000256" key="13">
    <source>
        <dbReference type="PROSITE-ProRule" id="PRU00042"/>
    </source>
</evidence>
<reference evidence="16" key="2">
    <citation type="submission" date="2020-11" db="EMBL/GenBank/DDBJ databases">
        <authorList>
            <person name="McCartney M.A."/>
            <person name="Auch B."/>
            <person name="Kono T."/>
            <person name="Mallez S."/>
            <person name="Becker A."/>
            <person name="Gohl D.M."/>
            <person name="Silverstein K.A.T."/>
            <person name="Koren S."/>
            <person name="Bechman K.B."/>
            <person name="Herman A."/>
            <person name="Abrahante J.E."/>
            <person name="Garbe J."/>
        </authorList>
    </citation>
    <scope>NUCLEOTIDE SEQUENCE</scope>
    <source>
        <strain evidence="16">Duluth1</strain>
        <tissue evidence="16">Whole animal</tissue>
    </source>
</reference>
<dbReference type="PANTHER" id="PTHR45718">
    <property type="entry name" value="TRANSCRIPTIONAL ACTIVATOR CUBITUS INTERRUPTUS"/>
    <property type="match status" value="1"/>
</dbReference>
<dbReference type="Proteomes" id="UP000828390">
    <property type="component" value="Unassembled WGS sequence"/>
</dbReference>
<keyword evidence="17" id="KW-1185">Reference proteome</keyword>
<keyword evidence="12" id="KW-0539">Nucleus</keyword>
<feature type="domain" description="C2H2-type" evidence="15">
    <location>
        <begin position="314"/>
        <end position="338"/>
    </location>
</feature>
<dbReference type="FunFam" id="3.30.160.60:FF:000310">
    <property type="entry name" value="GLIS family zinc finger 2"/>
    <property type="match status" value="1"/>
</dbReference>
<evidence type="ECO:0000256" key="6">
    <source>
        <dbReference type="ARBA" id="ARBA00022737"/>
    </source>
</evidence>
<feature type="domain" description="C2H2-type" evidence="15">
    <location>
        <begin position="284"/>
        <end position="313"/>
    </location>
</feature>
<evidence type="ECO:0000256" key="9">
    <source>
        <dbReference type="ARBA" id="ARBA00023015"/>
    </source>
</evidence>
<evidence type="ECO:0000259" key="15">
    <source>
        <dbReference type="PROSITE" id="PS50157"/>
    </source>
</evidence>
<dbReference type="InterPro" id="IPR056436">
    <property type="entry name" value="Znf-C2H2_ZIC1-5/GLI1-3-like"/>
</dbReference>
<gene>
    <name evidence="16" type="ORF">DPMN_107126</name>
</gene>
<dbReference type="InterPro" id="IPR013087">
    <property type="entry name" value="Znf_C2H2_type"/>
</dbReference>
<dbReference type="PANTHER" id="PTHR45718:SF8">
    <property type="entry name" value="GLIS FAMILY ZINC FINGER 2"/>
    <property type="match status" value="1"/>
</dbReference>
<dbReference type="FunFam" id="3.30.160.60:FF:000019">
    <property type="entry name" value="GLI family zinc finger 3"/>
    <property type="match status" value="1"/>
</dbReference>
<keyword evidence="9" id="KW-0805">Transcription regulation</keyword>
<evidence type="ECO:0000256" key="10">
    <source>
        <dbReference type="ARBA" id="ARBA00023125"/>
    </source>
</evidence>
<keyword evidence="3" id="KW-0217">Developmental protein</keyword>
<evidence type="ECO:0000256" key="3">
    <source>
        <dbReference type="ARBA" id="ARBA00022473"/>
    </source>
</evidence>
<keyword evidence="4" id="KW-0678">Repressor</keyword>
<dbReference type="FunFam" id="3.30.160.60:FF:000357">
    <property type="entry name" value="GLIS family zinc finger 2"/>
    <property type="match status" value="1"/>
</dbReference>
<evidence type="ECO:0000256" key="2">
    <source>
        <dbReference type="ARBA" id="ARBA00010831"/>
    </source>
</evidence>
<keyword evidence="11" id="KW-0804">Transcription</keyword>
<dbReference type="FunFam" id="3.30.160.60:FF:000359">
    <property type="entry name" value="GLIS family zinc finger 2"/>
    <property type="match status" value="1"/>
</dbReference>
<dbReference type="PROSITE" id="PS00028">
    <property type="entry name" value="ZINC_FINGER_C2H2_1"/>
    <property type="match status" value="2"/>
</dbReference>
<sequence length="504" mass="57087">MKAEVILRSQSRRNAEWKCKKEINDNWEFTEPVNSNSLFVEPVQGKSVLVEPVNAEPPPIEIKLAEEACPSSEFMGHHRAIHRSEEQSVISNDSHHEATPLVSRPPIIMEHQSVIRPVPLLPMDTSIYSSPPTYIDSLPPTISPPGLPGMLHGNRAHFIENSWSQTSCRSSQDANRMFNSVQSSCEMYECRWLSCECQFASMEELVTHVNDHHVRVERSDSEYQCKWGGCPRRGKGFNARYKMLIHIRTHTNEKPHKCRLCGKSFSRLENLKIHMRSHTGEKPYMCPFEGCNKAYSNSSDRFKHVRTHQEDKPYICKMPGCNKRYTDPSSLRKHVRTHGHYVKEGSCSMSPEPLQTHSSIIDISRSFTSSVKPFSPTNMKVPLSLFTTATETSVIHLTGLHANPLLSSAIIPMNKYFLTSQHELTSLDVRSPSSALATRVEHSDSKSDNDKSQDSPLDLSTNPSSPLMIFTHDAENGRLSTSHVSRYEGLAQDIVRWEIIHMAT</sequence>
<keyword evidence="5" id="KW-0479">Metal-binding</keyword>
<feature type="domain" description="C2H2-type" evidence="15">
    <location>
        <begin position="256"/>
        <end position="283"/>
    </location>
</feature>
<comment type="subcellular location">
    <subcellularLocation>
        <location evidence="1">Nucleus</location>
    </subcellularLocation>
</comment>
<dbReference type="Gene3D" id="3.30.160.60">
    <property type="entry name" value="Classic Zinc Finger"/>
    <property type="match status" value="5"/>
</dbReference>
<comment type="caution">
    <text evidence="16">The sequence shown here is derived from an EMBL/GenBank/DDBJ whole genome shotgun (WGS) entry which is preliminary data.</text>
</comment>
<dbReference type="InterPro" id="IPR036236">
    <property type="entry name" value="Znf_C2H2_sf"/>
</dbReference>
<evidence type="ECO:0000256" key="11">
    <source>
        <dbReference type="ARBA" id="ARBA00023163"/>
    </source>
</evidence>
<keyword evidence="7 13" id="KW-0863">Zinc-finger</keyword>
<dbReference type="AlphaFoldDB" id="A0A9D4K662"/>
<dbReference type="SMART" id="SM00355">
    <property type="entry name" value="ZnF_C2H2"/>
    <property type="match status" value="5"/>
</dbReference>
<dbReference type="Pfam" id="PF23561">
    <property type="entry name" value="zf-C2H2_15"/>
    <property type="match status" value="1"/>
</dbReference>
<keyword evidence="6" id="KW-0677">Repeat</keyword>
<evidence type="ECO:0000256" key="1">
    <source>
        <dbReference type="ARBA" id="ARBA00004123"/>
    </source>
</evidence>
<dbReference type="PROSITE" id="PS50157">
    <property type="entry name" value="ZINC_FINGER_C2H2_2"/>
    <property type="match status" value="4"/>
</dbReference>
<evidence type="ECO:0000256" key="5">
    <source>
        <dbReference type="ARBA" id="ARBA00022723"/>
    </source>
</evidence>
<keyword evidence="10" id="KW-0238">DNA-binding</keyword>
<dbReference type="EMBL" id="JAIWYP010000004">
    <property type="protein sequence ID" value="KAH3833810.1"/>
    <property type="molecule type" value="Genomic_DNA"/>
</dbReference>
<dbReference type="GO" id="GO:0005634">
    <property type="term" value="C:nucleus"/>
    <property type="evidence" value="ECO:0007669"/>
    <property type="project" value="UniProtKB-SubCell"/>
</dbReference>
<feature type="domain" description="C2H2-type" evidence="15">
    <location>
        <begin position="223"/>
        <end position="255"/>
    </location>
</feature>
<protein>
    <recommendedName>
        <fullName evidence="15">C2H2-type domain-containing protein</fullName>
    </recommendedName>
</protein>
<organism evidence="16 17">
    <name type="scientific">Dreissena polymorpha</name>
    <name type="common">Zebra mussel</name>
    <name type="synonym">Mytilus polymorpha</name>
    <dbReference type="NCBI Taxonomy" id="45954"/>
    <lineage>
        <taxon>Eukaryota</taxon>
        <taxon>Metazoa</taxon>
        <taxon>Spiralia</taxon>
        <taxon>Lophotrochozoa</taxon>
        <taxon>Mollusca</taxon>
        <taxon>Bivalvia</taxon>
        <taxon>Autobranchia</taxon>
        <taxon>Heteroconchia</taxon>
        <taxon>Euheterodonta</taxon>
        <taxon>Imparidentia</taxon>
        <taxon>Neoheterodontei</taxon>
        <taxon>Myida</taxon>
        <taxon>Dreissenoidea</taxon>
        <taxon>Dreissenidae</taxon>
        <taxon>Dreissena</taxon>
    </lineage>
</organism>
<feature type="region of interest" description="Disordered" evidence="14">
    <location>
        <begin position="435"/>
        <end position="463"/>
    </location>
</feature>
<dbReference type="OrthoDB" id="3214149at2759"/>
<dbReference type="Pfam" id="PF00096">
    <property type="entry name" value="zf-C2H2"/>
    <property type="match status" value="3"/>
</dbReference>
<evidence type="ECO:0000313" key="16">
    <source>
        <dbReference type="EMBL" id="KAH3833810.1"/>
    </source>
</evidence>
<dbReference type="InterPro" id="IPR043359">
    <property type="entry name" value="GLI-like"/>
</dbReference>
<dbReference type="GO" id="GO:0000981">
    <property type="term" value="F:DNA-binding transcription factor activity, RNA polymerase II-specific"/>
    <property type="evidence" value="ECO:0007669"/>
    <property type="project" value="TreeGrafter"/>
</dbReference>
<evidence type="ECO:0000256" key="7">
    <source>
        <dbReference type="ARBA" id="ARBA00022771"/>
    </source>
</evidence>
<reference evidence="16" key="1">
    <citation type="journal article" date="2019" name="bioRxiv">
        <title>The Genome of the Zebra Mussel, Dreissena polymorpha: A Resource for Invasive Species Research.</title>
        <authorList>
            <person name="McCartney M.A."/>
            <person name="Auch B."/>
            <person name="Kono T."/>
            <person name="Mallez S."/>
            <person name="Zhang Y."/>
            <person name="Obille A."/>
            <person name="Becker A."/>
            <person name="Abrahante J.E."/>
            <person name="Garbe J."/>
            <person name="Badalamenti J.P."/>
            <person name="Herman A."/>
            <person name="Mangelson H."/>
            <person name="Liachko I."/>
            <person name="Sullivan S."/>
            <person name="Sone E.D."/>
            <person name="Koren S."/>
            <person name="Silverstein K.A.T."/>
            <person name="Beckman K.B."/>
            <person name="Gohl D.M."/>
        </authorList>
    </citation>
    <scope>NUCLEOTIDE SEQUENCE</scope>
    <source>
        <strain evidence="16">Duluth1</strain>
        <tissue evidence="16">Whole animal</tissue>
    </source>
</reference>
<evidence type="ECO:0000256" key="4">
    <source>
        <dbReference type="ARBA" id="ARBA00022491"/>
    </source>
</evidence>
<keyword evidence="8" id="KW-0862">Zinc</keyword>
<evidence type="ECO:0000256" key="8">
    <source>
        <dbReference type="ARBA" id="ARBA00022833"/>
    </source>
</evidence>
<dbReference type="GO" id="GO:0000978">
    <property type="term" value="F:RNA polymerase II cis-regulatory region sequence-specific DNA binding"/>
    <property type="evidence" value="ECO:0007669"/>
    <property type="project" value="TreeGrafter"/>
</dbReference>
<evidence type="ECO:0000256" key="12">
    <source>
        <dbReference type="ARBA" id="ARBA00023242"/>
    </source>
</evidence>
<accession>A0A9D4K662</accession>
<evidence type="ECO:0000313" key="17">
    <source>
        <dbReference type="Proteomes" id="UP000828390"/>
    </source>
</evidence>
<evidence type="ECO:0000256" key="14">
    <source>
        <dbReference type="SAM" id="MobiDB-lite"/>
    </source>
</evidence>
<dbReference type="GO" id="GO:0008270">
    <property type="term" value="F:zinc ion binding"/>
    <property type="evidence" value="ECO:0007669"/>
    <property type="project" value="UniProtKB-KW"/>
</dbReference>
<dbReference type="SUPFAM" id="SSF57667">
    <property type="entry name" value="beta-beta-alpha zinc fingers"/>
    <property type="match status" value="3"/>
</dbReference>
<name>A0A9D4K662_DREPO</name>
<comment type="similarity">
    <text evidence="2">Belongs to the GLI C2H2-type zinc-finger protein family.</text>
</comment>
<proteinExistence type="inferred from homology"/>
<feature type="compositionally biased region" description="Basic and acidic residues" evidence="14">
    <location>
        <begin position="439"/>
        <end position="453"/>
    </location>
</feature>